<dbReference type="EMBL" id="LLYW01000008">
    <property type="protein sequence ID" value="KUH34248.1"/>
    <property type="molecule type" value="Genomic_DNA"/>
</dbReference>
<protein>
    <submittedName>
        <fullName evidence="1">Uncharacterized protein</fullName>
    </submittedName>
</protein>
<sequence length="68" mass="7730">MSGVLLRVEPKEPVKRFCPLINRECLRHECMWYLANGRCAIAVMAVRLDDLTAGVPVIRLFPECEGNE</sequence>
<dbReference type="Proteomes" id="UP000053462">
    <property type="component" value="Unassembled WGS sequence"/>
</dbReference>
<name>A0A124EBJ5_9EURY</name>
<accession>A0A124EBJ5</accession>
<evidence type="ECO:0000313" key="1">
    <source>
        <dbReference type="EMBL" id="KUH34248.1"/>
    </source>
</evidence>
<dbReference type="AlphaFoldDB" id="A0A124EBJ5"/>
<gene>
    <name evidence="1" type="ORF">APY94_02950</name>
</gene>
<comment type="caution">
    <text evidence="1">The sequence shown here is derived from an EMBL/GenBank/DDBJ whole genome shotgun (WGS) entry which is preliminary data.</text>
</comment>
<reference evidence="1 2" key="1">
    <citation type="submission" date="2015-10" db="EMBL/GenBank/DDBJ databases">
        <title>Draft genome sequence of Thermococcus celericrescens strain DSM 17994.</title>
        <authorList>
            <person name="Hong S.-J."/>
            <person name="Park C.-E."/>
            <person name="Shin J.-H."/>
        </authorList>
    </citation>
    <scope>NUCLEOTIDE SEQUENCE [LARGE SCALE GENOMIC DNA]</scope>
    <source>
        <strain evidence="1 2">DSM 17994</strain>
    </source>
</reference>
<evidence type="ECO:0000313" key="2">
    <source>
        <dbReference type="Proteomes" id="UP000053462"/>
    </source>
</evidence>
<dbReference type="STRING" id="227598.APY94_02950"/>
<proteinExistence type="predicted"/>
<keyword evidence="2" id="KW-1185">Reference proteome</keyword>
<organism evidence="1 2">
    <name type="scientific">Thermococcus celericrescens</name>
    <dbReference type="NCBI Taxonomy" id="227598"/>
    <lineage>
        <taxon>Archaea</taxon>
        <taxon>Methanobacteriati</taxon>
        <taxon>Methanobacteriota</taxon>
        <taxon>Thermococci</taxon>
        <taxon>Thermococcales</taxon>
        <taxon>Thermococcaceae</taxon>
        <taxon>Thermococcus</taxon>
    </lineage>
</organism>